<dbReference type="VEuPathDB" id="VectorBase:CPIJ009413"/>
<name>B0WQU8_CULQU</name>
<evidence type="ECO:0000313" key="1">
    <source>
        <dbReference type="EMBL" id="EDS33028.1"/>
    </source>
</evidence>
<protein>
    <submittedName>
        <fullName evidence="1 2">Uncharacterized protein</fullName>
    </submittedName>
</protein>
<dbReference type="EMBL" id="DS232046">
    <property type="protein sequence ID" value="EDS33028.1"/>
    <property type="molecule type" value="Genomic_DNA"/>
</dbReference>
<reference evidence="2" key="2">
    <citation type="submission" date="2020-05" db="UniProtKB">
        <authorList>
            <consortium name="EnsemblMetazoa"/>
        </authorList>
    </citation>
    <scope>IDENTIFICATION</scope>
    <source>
        <strain evidence="2">JHB</strain>
    </source>
</reference>
<sequence>MPLSFHIFRELELPAEVARIKELQEALVKRERFIYSIVNNIDSSELDIGFFPGVVWAPSRNATTAGESAGMEIDVTALHNDLRRVLTVVSMPRRHGSKKNDPSEMAALEAITNAILQDINDKHESKETPKFVQIVIYESAV</sequence>
<organism>
    <name type="scientific">Culex quinquefasciatus</name>
    <name type="common">Southern house mosquito</name>
    <name type="synonym">Culex pungens</name>
    <dbReference type="NCBI Taxonomy" id="7176"/>
    <lineage>
        <taxon>Eukaryota</taxon>
        <taxon>Metazoa</taxon>
        <taxon>Ecdysozoa</taxon>
        <taxon>Arthropoda</taxon>
        <taxon>Hexapoda</taxon>
        <taxon>Insecta</taxon>
        <taxon>Pterygota</taxon>
        <taxon>Neoptera</taxon>
        <taxon>Endopterygota</taxon>
        <taxon>Diptera</taxon>
        <taxon>Nematocera</taxon>
        <taxon>Culicoidea</taxon>
        <taxon>Culicidae</taxon>
        <taxon>Culicinae</taxon>
        <taxon>Culicini</taxon>
        <taxon>Culex</taxon>
        <taxon>Culex</taxon>
    </lineage>
</organism>
<dbReference type="EnsemblMetazoa" id="CPIJ009413-RA">
    <property type="protein sequence ID" value="CPIJ009413-PA"/>
    <property type="gene ID" value="CPIJ009413"/>
</dbReference>
<dbReference type="AlphaFoldDB" id="B0WQU8"/>
<keyword evidence="3" id="KW-1185">Reference proteome</keyword>
<dbReference type="VEuPathDB" id="VectorBase:CQUJHB014753"/>
<evidence type="ECO:0000313" key="2">
    <source>
        <dbReference type="EnsemblMetazoa" id="CPIJ009413-PA"/>
    </source>
</evidence>
<dbReference type="Proteomes" id="UP000002320">
    <property type="component" value="Unassembled WGS sequence"/>
</dbReference>
<dbReference type="InParanoid" id="B0WQU8"/>
<reference evidence="1" key="1">
    <citation type="submission" date="2007-03" db="EMBL/GenBank/DDBJ databases">
        <title>Annotation of Culex pipiens quinquefasciatus.</title>
        <authorList>
            <consortium name="The Broad Institute Genome Sequencing Platform"/>
            <person name="Atkinson P.W."/>
            <person name="Hemingway J."/>
            <person name="Christensen B.M."/>
            <person name="Higgs S."/>
            <person name="Kodira C."/>
            <person name="Hannick L."/>
            <person name="Megy K."/>
            <person name="O'Leary S."/>
            <person name="Pearson M."/>
            <person name="Haas B.J."/>
            <person name="Mauceli E."/>
            <person name="Wortman J.R."/>
            <person name="Lee N.H."/>
            <person name="Guigo R."/>
            <person name="Stanke M."/>
            <person name="Alvarado L."/>
            <person name="Amedeo P."/>
            <person name="Antoine C.H."/>
            <person name="Arensburger P."/>
            <person name="Bidwell S.L."/>
            <person name="Crawford M."/>
            <person name="Camaro F."/>
            <person name="Devon K."/>
            <person name="Engels R."/>
            <person name="Hammond M."/>
            <person name="Howarth C."/>
            <person name="Koehrsen M."/>
            <person name="Lawson D."/>
            <person name="Montgomery P."/>
            <person name="Nene V."/>
            <person name="Nusbaum C."/>
            <person name="Puiu D."/>
            <person name="Romero-Severson J."/>
            <person name="Severson D.W."/>
            <person name="Shumway M."/>
            <person name="Sisk P."/>
            <person name="Stolte C."/>
            <person name="Zeng Q."/>
            <person name="Eisenstadt E."/>
            <person name="Fraser-Liggett C."/>
            <person name="Strausberg R."/>
            <person name="Galagan J."/>
            <person name="Birren B."/>
            <person name="Collins F.H."/>
        </authorList>
    </citation>
    <scope>NUCLEOTIDE SEQUENCE [LARGE SCALE GENOMIC DNA]</scope>
    <source>
        <strain evidence="1">JHB</strain>
    </source>
</reference>
<proteinExistence type="predicted"/>
<gene>
    <name evidence="2" type="primary">6041886</name>
    <name evidence="1" type="ORF">CpipJ_CPIJ009413</name>
</gene>
<evidence type="ECO:0000313" key="3">
    <source>
        <dbReference type="Proteomes" id="UP000002320"/>
    </source>
</evidence>
<dbReference type="OrthoDB" id="297496at2759"/>
<dbReference type="KEGG" id="cqu:CpipJ_CPIJ009413"/>
<dbReference type="eggNOG" id="KOG1418">
    <property type="taxonomic scope" value="Eukaryota"/>
</dbReference>
<dbReference type="HOGENOM" id="CLU_1827192_0_0_1"/>
<accession>B0WQU8</accession>